<dbReference type="EMBL" id="CM023478">
    <property type="protein sequence ID" value="KAH7933769.1"/>
    <property type="molecule type" value="Genomic_DNA"/>
</dbReference>
<evidence type="ECO:0000313" key="1">
    <source>
        <dbReference type="EMBL" id="KAH7933769.1"/>
    </source>
</evidence>
<keyword evidence="2" id="KW-1185">Reference proteome</keyword>
<sequence>MRRVPWLFKLSGTPVFGFSQELDWRPLYFAEPVPAHRICDGCGLLPRVTVFLPCRHVLCKTCYEQCVVDDQHSCPLDGDAFLDEDVQWGDFPLENLLKRKVHCWNKEYGCESVVAASEICKHFHQDCDHHSTCCPRCAAVVRRRSVRAHLRSNCQDYVAFNKGAGPETTRCNDQQAILLALKATVEERVGEMKERLDSLSCENRVQIDRTNELHHCINTLKEMLPQPSENTTSQDATPQSTNDMPTIQGDNNNLVAEADVPFNRSQLVEEMSTLNEALNKAMNAEAQKTSEMLQKNERVMNNLHEQLKLQLSSDLKSISCSVSRLSETFGKELDRAIKRIGENMTTYEARVAAMKECDKKVTDQQLKLLAFGTKNLKRYTFFINGVKSLKRLALEDGSQTYYADRIYLSGYCMSPAIYIKKSGNSVQLYTCIQLHKGVIDEFLPWPFHKSTRLSVTNESTDKQCQLVNTPCQGLEYFGRPATSSNRTAYFPDSSLLLEDLERDGYVVNDKLHITWELLHPRP</sequence>
<reference evidence="1" key="1">
    <citation type="submission" date="2020-05" db="EMBL/GenBank/DDBJ databases">
        <title>Large-scale comparative analyses of tick genomes elucidate their genetic diversity and vector capacities.</title>
        <authorList>
            <person name="Jia N."/>
            <person name="Wang J."/>
            <person name="Shi W."/>
            <person name="Du L."/>
            <person name="Sun Y."/>
            <person name="Zhan W."/>
            <person name="Jiang J."/>
            <person name="Wang Q."/>
            <person name="Zhang B."/>
            <person name="Ji P."/>
            <person name="Sakyi L.B."/>
            <person name="Cui X."/>
            <person name="Yuan T."/>
            <person name="Jiang B."/>
            <person name="Yang W."/>
            <person name="Lam T.T.-Y."/>
            <person name="Chang Q."/>
            <person name="Ding S."/>
            <person name="Wang X."/>
            <person name="Zhu J."/>
            <person name="Ruan X."/>
            <person name="Zhao L."/>
            <person name="Wei J."/>
            <person name="Que T."/>
            <person name="Du C."/>
            <person name="Cheng J."/>
            <person name="Dai P."/>
            <person name="Han X."/>
            <person name="Huang E."/>
            <person name="Gao Y."/>
            <person name="Liu J."/>
            <person name="Shao H."/>
            <person name="Ye R."/>
            <person name="Li L."/>
            <person name="Wei W."/>
            <person name="Wang X."/>
            <person name="Wang C."/>
            <person name="Yang T."/>
            <person name="Huo Q."/>
            <person name="Li W."/>
            <person name="Guo W."/>
            <person name="Chen H."/>
            <person name="Zhou L."/>
            <person name="Ni X."/>
            <person name="Tian J."/>
            <person name="Zhou Y."/>
            <person name="Sheng Y."/>
            <person name="Liu T."/>
            <person name="Pan Y."/>
            <person name="Xia L."/>
            <person name="Li J."/>
            <person name="Zhao F."/>
            <person name="Cao W."/>
        </authorList>
    </citation>
    <scope>NUCLEOTIDE SEQUENCE</scope>
    <source>
        <strain evidence="1">Dsil-2018</strain>
    </source>
</reference>
<protein>
    <submittedName>
        <fullName evidence="1">Uncharacterized protein</fullName>
    </submittedName>
</protein>
<comment type="caution">
    <text evidence="1">The sequence shown here is derived from an EMBL/GenBank/DDBJ whole genome shotgun (WGS) entry which is preliminary data.</text>
</comment>
<evidence type="ECO:0000313" key="2">
    <source>
        <dbReference type="Proteomes" id="UP000821865"/>
    </source>
</evidence>
<organism evidence="1 2">
    <name type="scientific">Dermacentor silvarum</name>
    <name type="common">Tick</name>
    <dbReference type="NCBI Taxonomy" id="543639"/>
    <lineage>
        <taxon>Eukaryota</taxon>
        <taxon>Metazoa</taxon>
        <taxon>Ecdysozoa</taxon>
        <taxon>Arthropoda</taxon>
        <taxon>Chelicerata</taxon>
        <taxon>Arachnida</taxon>
        <taxon>Acari</taxon>
        <taxon>Parasitiformes</taxon>
        <taxon>Ixodida</taxon>
        <taxon>Ixodoidea</taxon>
        <taxon>Ixodidae</taxon>
        <taxon>Rhipicephalinae</taxon>
        <taxon>Dermacentor</taxon>
    </lineage>
</organism>
<gene>
    <name evidence="1" type="ORF">HPB49_016974</name>
</gene>
<name>A0ACB8C4J2_DERSI</name>
<dbReference type="Proteomes" id="UP000821865">
    <property type="component" value="Chromosome 9"/>
</dbReference>
<proteinExistence type="predicted"/>
<accession>A0ACB8C4J2</accession>